<dbReference type="GO" id="GO:0016491">
    <property type="term" value="F:oxidoreductase activity"/>
    <property type="evidence" value="ECO:0007669"/>
    <property type="project" value="UniProtKB-KW"/>
</dbReference>
<organism evidence="3 4">
    <name type="scientific">Granulicella cerasi</name>
    <dbReference type="NCBI Taxonomy" id="741063"/>
    <lineage>
        <taxon>Bacteria</taxon>
        <taxon>Pseudomonadati</taxon>
        <taxon>Acidobacteriota</taxon>
        <taxon>Terriglobia</taxon>
        <taxon>Terriglobales</taxon>
        <taxon>Acidobacteriaceae</taxon>
        <taxon>Granulicella</taxon>
    </lineage>
</organism>
<dbReference type="RefSeq" id="WP_263371150.1">
    <property type="nucleotide sequence ID" value="NZ_JAGSYD010000002.1"/>
</dbReference>
<dbReference type="EC" id="1.8.5.-" evidence="3"/>
<keyword evidence="1" id="KW-0812">Transmembrane</keyword>
<keyword evidence="1" id="KW-1133">Transmembrane helix</keyword>
<feature type="transmembrane region" description="Helical" evidence="1">
    <location>
        <begin position="30"/>
        <end position="50"/>
    </location>
</feature>
<dbReference type="Gene3D" id="3.90.420.10">
    <property type="entry name" value="Oxidoreductase, molybdopterin-binding domain"/>
    <property type="match status" value="1"/>
</dbReference>
<proteinExistence type="predicted"/>
<evidence type="ECO:0000259" key="2">
    <source>
        <dbReference type="Pfam" id="PF00174"/>
    </source>
</evidence>
<evidence type="ECO:0000313" key="3">
    <source>
        <dbReference type="EMBL" id="MFC6646914.1"/>
    </source>
</evidence>
<dbReference type="PANTHER" id="PTHR43032:SF3">
    <property type="entry name" value="PROTEIN-METHIONINE-SULFOXIDE REDUCTASE CATALYTIC SUBUNIT MSRP"/>
    <property type="match status" value="1"/>
</dbReference>
<protein>
    <submittedName>
        <fullName evidence="3">Protein-methionine-sulfoxide reductase catalytic subunit MsrP</fullName>
        <ecNumber evidence="3">1.8.5.-</ecNumber>
    </submittedName>
</protein>
<evidence type="ECO:0000256" key="1">
    <source>
        <dbReference type="SAM" id="Phobius"/>
    </source>
</evidence>
<keyword evidence="4" id="KW-1185">Reference proteome</keyword>
<dbReference type="SUPFAM" id="SSF56524">
    <property type="entry name" value="Oxidoreductase molybdopterin-binding domain"/>
    <property type="match status" value="1"/>
</dbReference>
<sequence>MLLRTRQEIPSSEITSQSVMREFQRNRRQFLAGLGTMAGAAMLPRTMFAATKLNASPTKYNLGDITPQSKVTSYNNFIEFGPDKSDPERNAQSMHVRPWTIQVDGLVKQKKTIDIDTLMKLRPIEQRVYRFRCVEGWSMVVPWDGFSLGEFLKTLDPLPSAKFVQFFTLHDPKQMPGVNSSGVGPQGYSEGLRMDEAMHPLTLMTFGSYGETLANQQGAPIRIIVPWKYGFKSPKSIVRIRFVDKQPETTWNDLNAPAYGFYSNVNPSVAPWRSQERERVLGSGFLPKIVGTQPFNGYGNEVAHLYAGMDLRVNY</sequence>
<name>A0ABW1ZCU1_9BACT</name>
<dbReference type="InterPro" id="IPR036374">
    <property type="entry name" value="OxRdtase_Mopterin-bd_sf"/>
</dbReference>
<evidence type="ECO:0000313" key="4">
    <source>
        <dbReference type="Proteomes" id="UP001596391"/>
    </source>
</evidence>
<dbReference type="Pfam" id="PF00174">
    <property type="entry name" value="Oxidored_molyb"/>
    <property type="match status" value="1"/>
</dbReference>
<comment type="caution">
    <text evidence="3">The sequence shown here is derived from an EMBL/GenBank/DDBJ whole genome shotgun (WGS) entry which is preliminary data.</text>
</comment>
<feature type="domain" description="Oxidoreductase molybdopterin-binding" evidence="2">
    <location>
        <begin position="95"/>
        <end position="251"/>
    </location>
</feature>
<reference evidence="4" key="1">
    <citation type="journal article" date="2019" name="Int. J. Syst. Evol. Microbiol.">
        <title>The Global Catalogue of Microorganisms (GCM) 10K type strain sequencing project: providing services to taxonomists for standard genome sequencing and annotation.</title>
        <authorList>
            <consortium name="The Broad Institute Genomics Platform"/>
            <consortium name="The Broad Institute Genome Sequencing Center for Infectious Disease"/>
            <person name="Wu L."/>
            <person name="Ma J."/>
        </authorList>
    </citation>
    <scope>NUCLEOTIDE SEQUENCE [LARGE SCALE GENOMIC DNA]</scope>
    <source>
        <strain evidence="4">CGMCC 1.16026</strain>
    </source>
</reference>
<dbReference type="PANTHER" id="PTHR43032">
    <property type="entry name" value="PROTEIN-METHIONINE-SULFOXIDE REDUCTASE"/>
    <property type="match status" value="1"/>
</dbReference>
<dbReference type="InterPro" id="IPR000572">
    <property type="entry name" value="OxRdtase_Mopterin-bd_dom"/>
</dbReference>
<dbReference type="NCBIfam" id="NF003767">
    <property type="entry name" value="PRK05363.1"/>
    <property type="match status" value="1"/>
</dbReference>
<keyword evidence="3" id="KW-0560">Oxidoreductase</keyword>
<dbReference type="Proteomes" id="UP001596391">
    <property type="component" value="Unassembled WGS sequence"/>
</dbReference>
<gene>
    <name evidence="3" type="primary">msrP</name>
    <name evidence="3" type="ORF">ACFQBQ_15275</name>
</gene>
<dbReference type="EMBL" id="JBHSWI010000001">
    <property type="protein sequence ID" value="MFC6646914.1"/>
    <property type="molecule type" value="Genomic_DNA"/>
</dbReference>
<accession>A0ABW1ZCU1</accession>
<keyword evidence="1" id="KW-0472">Membrane</keyword>